<sequence>MNKQGKSYILLDIIIVILLAAVIISFILPSRQIDKDLKAITNTEKALSALSAGIDMYYTRMDGEMPGEKGEGIEAIYSIFEDLKEEEIWKILEVNPDKLKNYFAKGVPGTKYEPAKGRQAYEIVAFSKDRAPHKFIMDEEEIKNIDPEKKLVEILGQIEGLNKDIKNKIKKFKLIQSRGEDIEKFIANAKEYEKILAEDDLFTNLEENLENAESVDDVNKKLYNKIRNTLNNLRVSIKKVEKVKENSKETVRSIGKIAIDAEDYMKELEEIKNYVKSDRLKGMAKEFLQKAEKTKDRADDVTDKLYPQAEELAKKVDEKSDFLEEYNGKYLEYRNKFQPLNNMYADMQNENEE</sequence>
<comment type="caution">
    <text evidence="3">The sequence shown here is derived from an EMBL/GenBank/DDBJ whole genome shotgun (WGS) entry which is preliminary data.</text>
</comment>
<gene>
    <name evidence="3" type="ORF">FXF47_00180</name>
</gene>
<reference evidence="3" key="1">
    <citation type="submission" date="2019-08" db="EMBL/GenBank/DDBJ databases">
        <title>Genomic characterization of a novel candidate phylum (ARYD3) from a high temperature, high salinity tertiary oil reservoir in north central Oklahoma, USA.</title>
        <authorList>
            <person name="Youssef N.H."/>
            <person name="Yadav A."/>
            <person name="Elshahed M.S."/>
        </authorList>
    </citation>
    <scope>NUCLEOTIDE SEQUENCE [LARGE SCALE GENOMIC DNA]</scope>
    <source>
        <strain evidence="3">ARYD3</strain>
    </source>
</reference>
<dbReference type="Gene3D" id="1.10.287.950">
    <property type="entry name" value="Methyl-accepting chemotaxis protein"/>
    <property type="match status" value="1"/>
</dbReference>
<feature type="coiled-coil region" evidence="1">
    <location>
        <begin position="223"/>
        <end position="250"/>
    </location>
</feature>
<dbReference type="EMBL" id="VSIX01000003">
    <property type="protein sequence ID" value="TYB32190.1"/>
    <property type="molecule type" value="Genomic_DNA"/>
</dbReference>
<keyword evidence="2" id="KW-1133">Transmembrane helix</keyword>
<name>A0A5D0ML74_9BACT</name>
<organism evidence="3 4">
    <name type="scientific">Candidatus Mcinerneyibacterium aminivorans</name>
    <dbReference type="NCBI Taxonomy" id="2703815"/>
    <lineage>
        <taxon>Bacteria</taxon>
        <taxon>Candidatus Macinerneyibacteriota</taxon>
        <taxon>Candidatus Mcinerneyibacteria</taxon>
        <taxon>Candidatus Mcinerneyibacteriales</taxon>
        <taxon>Candidatus Mcinerneyibacteriaceae</taxon>
        <taxon>Candidatus Mcinerneyibacterium</taxon>
    </lineage>
</organism>
<evidence type="ECO:0000256" key="1">
    <source>
        <dbReference type="SAM" id="Coils"/>
    </source>
</evidence>
<dbReference type="AlphaFoldDB" id="A0A5D0ML74"/>
<dbReference type="Proteomes" id="UP000324143">
    <property type="component" value="Unassembled WGS sequence"/>
</dbReference>
<keyword evidence="2" id="KW-0472">Membrane</keyword>
<proteinExistence type="predicted"/>
<evidence type="ECO:0000313" key="4">
    <source>
        <dbReference type="Proteomes" id="UP000324143"/>
    </source>
</evidence>
<keyword evidence="1" id="KW-0175">Coiled coil</keyword>
<protein>
    <submittedName>
        <fullName evidence="3">Uncharacterized protein</fullName>
    </submittedName>
</protein>
<keyword evidence="2" id="KW-0812">Transmembrane</keyword>
<accession>A0A5D0ML74</accession>
<evidence type="ECO:0000256" key="2">
    <source>
        <dbReference type="SAM" id="Phobius"/>
    </source>
</evidence>
<keyword evidence="4" id="KW-1185">Reference proteome</keyword>
<feature type="transmembrane region" description="Helical" evidence="2">
    <location>
        <begin position="7"/>
        <end position="28"/>
    </location>
</feature>
<evidence type="ECO:0000313" key="3">
    <source>
        <dbReference type="EMBL" id="TYB32190.1"/>
    </source>
</evidence>